<feature type="compositionally biased region" description="Acidic residues" evidence="1">
    <location>
        <begin position="71"/>
        <end position="80"/>
    </location>
</feature>
<evidence type="ECO:0000313" key="2">
    <source>
        <dbReference type="EMBL" id="GAA4603502.1"/>
    </source>
</evidence>
<comment type="caution">
    <text evidence="2">The sequence shown here is derived from an EMBL/GenBank/DDBJ whole genome shotgun (WGS) entry which is preliminary data.</text>
</comment>
<keyword evidence="3" id="KW-1185">Reference proteome</keyword>
<name>A0ABP8TF33_9ACTN</name>
<feature type="region of interest" description="Disordered" evidence="1">
    <location>
        <begin position="18"/>
        <end position="87"/>
    </location>
</feature>
<protein>
    <submittedName>
        <fullName evidence="2">Uncharacterized protein</fullName>
    </submittedName>
</protein>
<reference evidence="3" key="1">
    <citation type="journal article" date="2019" name="Int. J. Syst. Evol. Microbiol.">
        <title>The Global Catalogue of Microorganisms (GCM) 10K type strain sequencing project: providing services to taxonomists for standard genome sequencing and annotation.</title>
        <authorList>
            <consortium name="The Broad Institute Genomics Platform"/>
            <consortium name="The Broad Institute Genome Sequencing Center for Infectious Disease"/>
            <person name="Wu L."/>
            <person name="Ma J."/>
        </authorList>
    </citation>
    <scope>NUCLEOTIDE SEQUENCE [LARGE SCALE GENOMIC DNA]</scope>
    <source>
        <strain evidence="3">JCM 17938</strain>
    </source>
</reference>
<evidence type="ECO:0000313" key="3">
    <source>
        <dbReference type="Proteomes" id="UP001500212"/>
    </source>
</evidence>
<dbReference type="EMBL" id="BAABHJ010000002">
    <property type="protein sequence ID" value="GAA4603502.1"/>
    <property type="molecule type" value="Genomic_DNA"/>
</dbReference>
<proteinExistence type="predicted"/>
<organism evidence="2 3">
    <name type="scientific">Actinoallomurus liliacearum</name>
    <dbReference type="NCBI Taxonomy" id="1080073"/>
    <lineage>
        <taxon>Bacteria</taxon>
        <taxon>Bacillati</taxon>
        <taxon>Actinomycetota</taxon>
        <taxon>Actinomycetes</taxon>
        <taxon>Streptosporangiales</taxon>
        <taxon>Thermomonosporaceae</taxon>
        <taxon>Actinoallomurus</taxon>
    </lineage>
</organism>
<sequence length="87" mass="9703">MGLIGLIRRRHAVVRADAVPVGDQPDHHLAPEHSGGTGYQDLQMDSLSPIENRPGTRDSPLHRALQAVDEVPLEQDEEDDDRHHDDQ</sequence>
<gene>
    <name evidence="2" type="ORF">GCM10023195_11650</name>
</gene>
<accession>A0ABP8TF33</accession>
<evidence type="ECO:0000256" key="1">
    <source>
        <dbReference type="SAM" id="MobiDB-lite"/>
    </source>
</evidence>
<dbReference type="Proteomes" id="UP001500212">
    <property type="component" value="Unassembled WGS sequence"/>
</dbReference>